<dbReference type="GO" id="GO:0008270">
    <property type="term" value="F:zinc ion binding"/>
    <property type="evidence" value="ECO:0007669"/>
    <property type="project" value="UniProtKB-KW"/>
</dbReference>
<keyword evidence="1" id="KW-0862">Zinc</keyword>
<accession>A0A8H7ZWZ9</accession>
<name>A0A8H7ZWZ9_9FUNG</name>
<reference evidence="4 5" key="1">
    <citation type="journal article" name="Sci. Rep.">
        <title>Genome-scale phylogenetic analyses confirm Olpidium as the closest living zoosporic fungus to the non-flagellated, terrestrial fungi.</title>
        <authorList>
            <person name="Chang Y."/>
            <person name="Rochon D."/>
            <person name="Sekimoto S."/>
            <person name="Wang Y."/>
            <person name="Chovatia M."/>
            <person name="Sandor L."/>
            <person name="Salamov A."/>
            <person name="Grigoriev I.V."/>
            <person name="Stajich J.E."/>
            <person name="Spatafora J.W."/>
        </authorList>
    </citation>
    <scope>NUCLEOTIDE SEQUENCE [LARGE SCALE GENOMIC DNA]</scope>
    <source>
        <strain evidence="4">S191</strain>
    </source>
</reference>
<evidence type="ECO:0000313" key="5">
    <source>
        <dbReference type="Proteomes" id="UP000673691"/>
    </source>
</evidence>
<feature type="compositionally biased region" description="Basic residues" evidence="2">
    <location>
        <begin position="52"/>
        <end position="64"/>
    </location>
</feature>
<feature type="compositionally biased region" description="Basic and acidic residues" evidence="2">
    <location>
        <begin position="197"/>
        <end position="210"/>
    </location>
</feature>
<feature type="non-terminal residue" evidence="4">
    <location>
        <position position="1"/>
    </location>
</feature>
<comment type="caution">
    <text evidence="4">The sequence shown here is derived from an EMBL/GenBank/DDBJ whole genome shotgun (WGS) entry which is preliminary data.</text>
</comment>
<feature type="compositionally biased region" description="Polar residues" evidence="2">
    <location>
        <begin position="386"/>
        <end position="396"/>
    </location>
</feature>
<feature type="domain" description="CCHC-type" evidence="3">
    <location>
        <begin position="89"/>
        <end position="103"/>
    </location>
</feature>
<feature type="region of interest" description="Disordered" evidence="2">
    <location>
        <begin position="275"/>
        <end position="444"/>
    </location>
</feature>
<dbReference type="PROSITE" id="PS50158">
    <property type="entry name" value="ZF_CCHC"/>
    <property type="match status" value="1"/>
</dbReference>
<keyword evidence="5" id="KW-1185">Reference proteome</keyword>
<keyword evidence="1" id="KW-0479">Metal-binding</keyword>
<dbReference type="Proteomes" id="UP000673691">
    <property type="component" value="Unassembled WGS sequence"/>
</dbReference>
<protein>
    <recommendedName>
        <fullName evidence="3">CCHC-type domain-containing protein</fullName>
    </recommendedName>
</protein>
<feature type="region of interest" description="Disordered" evidence="2">
    <location>
        <begin position="640"/>
        <end position="676"/>
    </location>
</feature>
<keyword evidence="1" id="KW-0863">Zinc-finger</keyword>
<dbReference type="CDD" id="cd14686">
    <property type="entry name" value="bZIP"/>
    <property type="match status" value="1"/>
</dbReference>
<dbReference type="EMBL" id="JAEFCI010005073">
    <property type="protein sequence ID" value="KAG5460533.1"/>
    <property type="molecule type" value="Genomic_DNA"/>
</dbReference>
<proteinExistence type="predicted"/>
<evidence type="ECO:0000256" key="2">
    <source>
        <dbReference type="SAM" id="MobiDB-lite"/>
    </source>
</evidence>
<gene>
    <name evidence="4" type="ORF">BJ554DRAFT_7406</name>
</gene>
<feature type="region of interest" description="Disordered" evidence="2">
    <location>
        <begin position="177"/>
        <end position="212"/>
    </location>
</feature>
<feature type="region of interest" description="Disordered" evidence="2">
    <location>
        <begin position="25"/>
        <end position="83"/>
    </location>
</feature>
<evidence type="ECO:0000313" key="4">
    <source>
        <dbReference type="EMBL" id="KAG5460533.1"/>
    </source>
</evidence>
<feature type="region of interest" description="Disordered" evidence="2">
    <location>
        <begin position="460"/>
        <end position="483"/>
    </location>
</feature>
<dbReference type="GO" id="GO:0003676">
    <property type="term" value="F:nucleic acid binding"/>
    <property type="evidence" value="ECO:0007669"/>
    <property type="project" value="InterPro"/>
</dbReference>
<feature type="compositionally biased region" description="Basic residues" evidence="2">
    <location>
        <begin position="398"/>
        <end position="407"/>
    </location>
</feature>
<evidence type="ECO:0000259" key="3">
    <source>
        <dbReference type="PROSITE" id="PS50158"/>
    </source>
</evidence>
<evidence type="ECO:0000256" key="1">
    <source>
        <dbReference type="PROSITE-ProRule" id="PRU00047"/>
    </source>
</evidence>
<feature type="compositionally biased region" description="Basic and acidic residues" evidence="2">
    <location>
        <begin position="180"/>
        <end position="189"/>
    </location>
</feature>
<sequence>LCPLSRRFADAPPPSGGNREILLKIPEQRPVGPAPERHAAQPLGGGCERTQNKKNAKGKAKPKAKAGALGARTGGGVAKRAQPADTPICNRCGRQGHLANVCRASEYLSEPLNVPVLLLKGLFKGFKTGFTPPWSGQALPRTNSTMSGVISTPNTAYLATRRWSEPLNLGPASVFPPVPPDRHRDERGHVTSLPATDRPRSTPRTGRDATVDLGFLGPQAADRDDFRLIRTASSRSISVPSFAKNDALLTDQDGPLRELSNVSGLAAFGRPCAENELETTTDSADHPAPTAAQHPVPPGPGFLGTPEADNDEPGLVRTASPRPIQRPKNHGERTPDRRENRPPTTLHASAPSPPEGAPFHHRGGSRYPAAGIWCARSPTPPATGPYTKNSPRSPGNTHRAKNRRNRLAKAFPTSPKSPGSDNPLPRNHGRRVMPCTGPPGAPAGVPADTPDELITAPETIAESAETPPGAPGVPPGTRLSDNAPVSTIITPAPPISLGDSALAWALQNIASVPCPGCHIAGHAAPDPRPRHAHRFRCRCPDCGKSFGPEHVRNFRSSLNPHRRRIAFPRAGAQAAPPPLAFPTPVAVQAQAQLPTPPAATATTPPPTITQPPQQRVPELEARIAALEAAVARLLAENAQLRAERRPQRPSPHLSLPRPATPAVTPAGNASGPPGFALHIRRRSRYSASELRRSISMARSRLILGLYIAFPAVSNAGGRGRASSGRGLLHGARQADLGRGIRTAGVRRLLAHGG</sequence>
<dbReference type="InterPro" id="IPR001878">
    <property type="entry name" value="Znf_CCHC"/>
</dbReference>
<feature type="region of interest" description="Disordered" evidence="2">
    <location>
        <begin position="1"/>
        <end position="20"/>
    </location>
</feature>
<dbReference type="AlphaFoldDB" id="A0A8H7ZWZ9"/>
<organism evidence="4 5">
    <name type="scientific">Olpidium bornovanus</name>
    <dbReference type="NCBI Taxonomy" id="278681"/>
    <lineage>
        <taxon>Eukaryota</taxon>
        <taxon>Fungi</taxon>
        <taxon>Fungi incertae sedis</taxon>
        <taxon>Olpidiomycota</taxon>
        <taxon>Olpidiomycotina</taxon>
        <taxon>Olpidiomycetes</taxon>
        <taxon>Olpidiales</taxon>
        <taxon>Olpidiaceae</taxon>
        <taxon>Olpidium</taxon>
    </lineage>
</organism>
<feature type="compositionally biased region" description="Basic and acidic residues" evidence="2">
    <location>
        <begin position="329"/>
        <end position="341"/>
    </location>
</feature>